<feature type="region of interest" description="Disordered" evidence="1">
    <location>
        <begin position="264"/>
        <end position="284"/>
    </location>
</feature>
<protein>
    <submittedName>
        <fullName evidence="2">Uncharacterized protein</fullName>
    </submittedName>
</protein>
<evidence type="ECO:0000256" key="1">
    <source>
        <dbReference type="SAM" id="MobiDB-lite"/>
    </source>
</evidence>
<feature type="region of interest" description="Disordered" evidence="1">
    <location>
        <begin position="320"/>
        <end position="345"/>
    </location>
</feature>
<evidence type="ECO:0000313" key="3">
    <source>
        <dbReference type="Proteomes" id="UP000593566"/>
    </source>
</evidence>
<proteinExistence type="predicted"/>
<feature type="compositionally biased region" description="Polar residues" evidence="1">
    <location>
        <begin position="70"/>
        <end position="79"/>
    </location>
</feature>
<feature type="compositionally biased region" description="Basic and acidic residues" evidence="1">
    <location>
        <begin position="134"/>
        <end position="148"/>
    </location>
</feature>
<dbReference type="EMBL" id="JACCJB010000007">
    <property type="protein sequence ID" value="KAF6225482.1"/>
    <property type="molecule type" value="Genomic_DNA"/>
</dbReference>
<dbReference type="RefSeq" id="XP_037154191.1">
    <property type="nucleotide sequence ID" value="XM_037300343.1"/>
</dbReference>
<feature type="compositionally biased region" description="Low complexity" evidence="1">
    <location>
        <begin position="112"/>
        <end position="133"/>
    </location>
</feature>
<evidence type="ECO:0000313" key="2">
    <source>
        <dbReference type="EMBL" id="KAF6225482.1"/>
    </source>
</evidence>
<dbReference type="GeneID" id="59337877"/>
<feature type="compositionally biased region" description="Basic and acidic residues" evidence="1">
    <location>
        <begin position="220"/>
        <end position="237"/>
    </location>
</feature>
<feature type="region of interest" description="Disordered" evidence="1">
    <location>
        <begin position="51"/>
        <end position="237"/>
    </location>
</feature>
<feature type="compositionally biased region" description="Basic residues" evidence="1">
    <location>
        <begin position="204"/>
        <end position="214"/>
    </location>
</feature>
<comment type="caution">
    <text evidence="2">The sequence shown here is derived from an EMBL/GenBank/DDBJ whole genome shotgun (WGS) entry which is preliminary data.</text>
</comment>
<keyword evidence="3" id="KW-1185">Reference proteome</keyword>
<organism evidence="2 3">
    <name type="scientific">Letharia lupina</name>
    <dbReference type="NCBI Taxonomy" id="560253"/>
    <lineage>
        <taxon>Eukaryota</taxon>
        <taxon>Fungi</taxon>
        <taxon>Dikarya</taxon>
        <taxon>Ascomycota</taxon>
        <taxon>Pezizomycotina</taxon>
        <taxon>Lecanoromycetes</taxon>
        <taxon>OSLEUM clade</taxon>
        <taxon>Lecanoromycetidae</taxon>
        <taxon>Lecanorales</taxon>
        <taxon>Lecanorineae</taxon>
        <taxon>Parmeliaceae</taxon>
        <taxon>Letharia</taxon>
    </lineage>
</organism>
<reference evidence="2 3" key="1">
    <citation type="journal article" date="2020" name="Genomics">
        <title>Complete, high-quality genomes from long-read metagenomic sequencing of two wolf lichen thalli reveals enigmatic genome architecture.</title>
        <authorList>
            <person name="McKenzie S.K."/>
            <person name="Walston R.F."/>
            <person name="Allen J.L."/>
        </authorList>
    </citation>
    <scope>NUCLEOTIDE SEQUENCE [LARGE SCALE GENOMIC DNA]</scope>
    <source>
        <strain evidence="2">WasteWater1</strain>
    </source>
</reference>
<name>A0A8H6CKZ8_9LECA</name>
<feature type="compositionally biased region" description="Acidic residues" evidence="1">
    <location>
        <begin position="182"/>
        <end position="197"/>
    </location>
</feature>
<dbReference type="AlphaFoldDB" id="A0A8H6CKZ8"/>
<sequence length="345" mass="37660">MISQGQSEGFCVRIVIHKLEKRHASHPSRVAVRAETSGSVRTFKKHLITLNHESLPDRESRLRPMMPRMSVNNATSADPSRSPPRDMSAESTLPLRPHLPPQDSHPLPTTISPQQQSPSSSAARASAPAMSARPQREAATKARKRVEEAYTLYPSEQGPDSDSDATPTRPSAPRPTPVQSDDSSDSDSDVFVDDSESDGPRPSKAVRGKKRKRSASLLRDVGERGESKAGRLLEMDDRKAKEDATGFMVKCGNMMEDILVRKAGPAPRVSSPRPREKTQAFGQHPVMRRAGLSDMGPVTGSHTCGWRDEVWNRAAEGFAVQSRKGGARGPGDGSGYRASRFCEHL</sequence>
<gene>
    <name evidence="2" type="ORF">HO133_009482</name>
</gene>
<accession>A0A8H6CKZ8</accession>
<dbReference type="Proteomes" id="UP000593566">
    <property type="component" value="Unassembled WGS sequence"/>
</dbReference>